<feature type="compositionally biased region" description="Polar residues" evidence="1">
    <location>
        <begin position="46"/>
        <end position="73"/>
    </location>
</feature>
<evidence type="ECO:0000313" key="2">
    <source>
        <dbReference type="EMBL" id="RJF92140.1"/>
    </source>
</evidence>
<reference evidence="3" key="1">
    <citation type="submission" date="2018-09" db="EMBL/GenBank/DDBJ databases">
        <authorList>
            <person name="Zhu H."/>
        </authorList>
    </citation>
    <scope>NUCLEOTIDE SEQUENCE [LARGE SCALE GENOMIC DNA]</scope>
    <source>
        <strain evidence="3">K1R23-30</strain>
    </source>
</reference>
<organism evidence="2 3">
    <name type="scientific">Noviherbaspirillum saxi</name>
    <dbReference type="NCBI Taxonomy" id="2320863"/>
    <lineage>
        <taxon>Bacteria</taxon>
        <taxon>Pseudomonadati</taxon>
        <taxon>Pseudomonadota</taxon>
        <taxon>Betaproteobacteria</taxon>
        <taxon>Burkholderiales</taxon>
        <taxon>Oxalobacteraceae</taxon>
        <taxon>Noviherbaspirillum</taxon>
    </lineage>
</organism>
<proteinExistence type="predicted"/>
<comment type="caution">
    <text evidence="2">The sequence shown here is derived from an EMBL/GenBank/DDBJ whole genome shotgun (WGS) entry which is preliminary data.</text>
</comment>
<gene>
    <name evidence="2" type="ORF">D3871_26215</name>
</gene>
<dbReference type="Proteomes" id="UP000265955">
    <property type="component" value="Unassembled WGS sequence"/>
</dbReference>
<accession>A0A3A3FG30</accession>
<protein>
    <submittedName>
        <fullName evidence="2">Uncharacterized protein</fullName>
    </submittedName>
</protein>
<evidence type="ECO:0000256" key="1">
    <source>
        <dbReference type="SAM" id="MobiDB-lite"/>
    </source>
</evidence>
<evidence type="ECO:0000313" key="3">
    <source>
        <dbReference type="Proteomes" id="UP000265955"/>
    </source>
</evidence>
<sequence length="552" mass="61058">MGCVSGKFINESAQVGHLSDAGRSNESLAVVQHVHVDHRTPISAFPASSSLVDSRPMSNSRQSSRLSNTSQGSRQERLASAEVKWSRDNVQVATNGQEWRSETGDTMNEEQIDVLVDFMNIVRVDDVDELGVALPLALCYGRRRAFDAACAVYEAGIGDITEENAEGKTCLHMMAENLPDISPQWAEIDPSTGVAVPPVSLAERFERAFMLGADPFQAAGNGQSPIDNASDNGCLELLEQTMKRLTSEAVLAWCQGNSAVMSSLKNPGKGFHPLFGATANVLNEYLKALKTMNEVDDTYGSNRYADLCDVLAATRDTDSSTEWRQTLFASSISPECASTILHARIDARPGEPEGSWNSWCDQEWHYLLLNYDFEASSHQPLPSFELANMLVANDALPSQDLLATPEFHAQWTLYQQHHSAKMFFSEVQEGTRSFNEITQQEFSAFASQMYRIFFSLPPEACGAYCTELKNFLMDDQSSTSRFAFLQTAQVGSKYLDNMDDSAKITGSWKILIQDVSAKFFQFDQGRLSINLEAKSNNAYIKRQAMIAARRGP</sequence>
<name>A0A3A3FG30_9BURK</name>
<keyword evidence="3" id="KW-1185">Reference proteome</keyword>
<dbReference type="EMBL" id="QYUO01000003">
    <property type="protein sequence ID" value="RJF92140.1"/>
    <property type="molecule type" value="Genomic_DNA"/>
</dbReference>
<dbReference type="AlphaFoldDB" id="A0A3A3FG30"/>
<feature type="region of interest" description="Disordered" evidence="1">
    <location>
        <begin position="46"/>
        <end position="82"/>
    </location>
</feature>